<gene>
    <name evidence="1" type="ORF">JMA_17310</name>
</gene>
<protein>
    <submittedName>
        <fullName evidence="1">Uncharacterized protein</fullName>
    </submittedName>
</protein>
<evidence type="ECO:0000313" key="2">
    <source>
        <dbReference type="Proteomes" id="UP000031449"/>
    </source>
</evidence>
<evidence type="ECO:0000313" key="1">
    <source>
        <dbReference type="EMBL" id="AJD91048.1"/>
    </source>
</evidence>
<dbReference type="HOGENOM" id="CLU_3290929_0_0_9"/>
<keyword evidence="2" id="KW-1185">Reference proteome</keyword>
<dbReference type="AlphaFoldDB" id="A0A0B5ARA0"/>
<proteinExistence type="predicted"/>
<dbReference type="Proteomes" id="UP000031449">
    <property type="component" value="Chromosome"/>
</dbReference>
<accession>A0A0B5ARA0</accession>
<dbReference type="EMBL" id="CP009416">
    <property type="protein sequence ID" value="AJD91048.1"/>
    <property type="molecule type" value="Genomic_DNA"/>
</dbReference>
<sequence>MIKNTAELLEGEMTHPLLFIYSFWAHIVKGQQFYLIGGLR</sequence>
<organism evidence="1 2">
    <name type="scientific">Jeotgalibacillus malaysiensis</name>
    <dbReference type="NCBI Taxonomy" id="1508404"/>
    <lineage>
        <taxon>Bacteria</taxon>
        <taxon>Bacillati</taxon>
        <taxon>Bacillota</taxon>
        <taxon>Bacilli</taxon>
        <taxon>Bacillales</taxon>
        <taxon>Caryophanaceae</taxon>
        <taxon>Jeotgalibacillus</taxon>
    </lineage>
</organism>
<name>A0A0B5ARA0_9BACL</name>
<reference evidence="1 2" key="1">
    <citation type="submission" date="2014-08" db="EMBL/GenBank/DDBJ databases">
        <title>Complete genome of a marine bacteria Jeotgalibacillus malaysiensis.</title>
        <authorList>
            <person name="Yaakop A.S."/>
            <person name="Chan K.-G."/>
            <person name="Goh K.M."/>
        </authorList>
    </citation>
    <scope>NUCLEOTIDE SEQUENCE [LARGE SCALE GENOMIC DNA]</scope>
    <source>
        <strain evidence="1 2">D5</strain>
    </source>
</reference>
<dbReference type="STRING" id="1508404.JMA_17310"/>
<dbReference type="BioCyc" id="JESP1508404:G14D9-10986-MONOMER"/>
<dbReference type="KEGG" id="jeo:JMA_17310"/>